<name>A0A9D2RZT1_9FIRM</name>
<feature type="transmembrane region" description="Helical" evidence="6">
    <location>
        <begin position="109"/>
        <end position="131"/>
    </location>
</feature>
<evidence type="ECO:0000259" key="7">
    <source>
        <dbReference type="Pfam" id="PF02687"/>
    </source>
</evidence>
<feature type="transmembrane region" description="Helical" evidence="6">
    <location>
        <begin position="15"/>
        <end position="35"/>
    </location>
</feature>
<evidence type="ECO:0000256" key="3">
    <source>
        <dbReference type="ARBA" id="ARBA00022692"/>
    </source>
</evidence>
<dbReference type="InterPro" id="IPR003838">
    <property type="entry name" value="ABC3_permease_C"/>
</dbReference>
<gene>
    <name evidence="8" type="ORF">H9942_05030</name>
</gene>
<evidence type="ECO:0000256" key="5">
    <source>
        <dbReference type="ARBA" id="ARBA00023136"/>
    </source>
</evidence>
<dbReference type="EMBL" id="DWXZ01000104">
    <property type="protein sequence ID" value="HJB37415.1"/>
    <property type="molecule type" value="Genomic_DNA"/>
</dbReference>
<accession>A0A9D2RZT1</accession>
<protein>
    <submittedName>
        <fullName evidence="8">FtsX-like permease family protein</fullName>
    </submittedName>
</protein>
<keyword evidence="4 6" id="KW-1133">Transmembrane helix</keyword>
<comment type="caution">
    <text evidence="8">The sequence shown here is derived from an EMBL/GenBank/DDBJ whole genome shotgun (WGS) entry which is preliminary data.</text>
</comment>
<keyword evidence="2" id="KW-1003">Cell membrane</keyword>
<feature type="transmembrane region" description="Helical" evidence="6">
    <location>
        <begin position="56"/>
        <end position="82"/>
    </location>
</feature>
<evidence type="ECO:0000256" key="4">
    <source>
        <dbReference type="ARBA" id="ARBA00022989"/>
    </source>
</evidence>
<feature type="domain" description="ABC3 transporter permease C-terminal" evidence="7">
    <location>
        <begin position="17"/>
        <end position="132"/>
    </location>
</feature>
<dbReference type="Proteomes" id="UP000824214">
    <property type="component" value="Unassembled WGS sequence"/>
</dbReference>
<reference evidence="8" key="1">
    <citation type="journal article" date="2021" name="PeerJ">
        <title>Extensive microbial diversity within the chicken gut microbiome revealed by metagenomics and culture.</title>
        <authorList>
            <person name="Gilroy R."/>
            <person name="Ravi A."/>
            <person name="Getino M."/>
            <person name="Pursley I."/>
            <person name="Horton D.L."/>
            <person name="Alikhan N.F."/>
            <person name="Baker D."/>
            <person name="Gharbi K."/>
            <person name="Hall N."/>
            <person name="Watson M."/>
            <person name="Adriaenssens E.M."/>
            <person name="Foster-Nyarko E."/>
            <person name="Jarju S."/>
            <person name="Secka A."/>
            <person name="Antonio M."/>
            <person name="Oren A."/>
            <person name="Chaudhuri R.R."/>
            <person name="La Ragione R."/>
            <person name="Hildebrand F."/>
            <person name="Pallen M.J."/>
        </authorList>
    </citation>
    <scope>NUCLEOTIDE SEQUENCE</scope>
    <source>
        <strain evidence="8">ChiBcolR8-3208</strain>
    </source>
</reference>
<proteinExistence type="predicted"/>
<evidence type="ECO:0000313" key="8">
    <source>
        <dbReference type="EMBL" id="HJB37415.1"/>
    </source>
</evidence>
<comment type="subcellular location">
    <subcellularLocation>
        <location evidence="1">Cell membrane</location>
        <topology evidence="1">Multi-pass membrane protein</topology>
    </subcellularLocation>
</comment>
<sequence>MISTPLSSLQRMMDAAVAGIAVTGAVLAALLLLLWTRGRKREVGIFLALGKGKGEILLQFFAENLLLALPAGAAALGLAALLGERAGDILAAANGVEGLDVAVRFQDAAAVYGLGALLLALAVLLAAATVLRCKPKNILSQME</sequence>
<dbReference type="AlphaFoldDB" id="A0A9D2RZT1"/>
<evidence type="ECO:0000256" key="6">
    <source>
        <dbReference type="SAM" id="Phobius"/>
    </source>
</evidence>
<dbReference type="GO" id="GO:0005886">
    <property type="term" value="C:plasma membrane"/>
    <property type="evidence" value="ECO:0007669"/>
    <property type="project" value="UniProtKB-SubCell"/>
</dbReference>
<keyword evidence="5 6" id="KW-0472">Membrane</keyword>
<evidence type="ECO:0000313" key="9">
    <source>
        <dbReference type="Proteomes" id="UP000824214"/>
    </source>
</evidence>
<evidence type="ECO:0000256" key="2">
    <source>
        <dbReference type="ARBA" id="ARBA00022475"/>
    </source>
</evidence>
<evidence type="ECO:0000256" key="1">
    <source>
        <dbReference type="ARBA" id="ARBA00004651"/>
    </source>
</evidence>
<reference evidence="8" key="2">
    <citation type="submission" date="2021-04" db="EMBL/GenBank/DDBJ databases">
        <authorList>
            <person name="Gilroy R."/>
        </authorList>
    </citation>
    <scope>NUCLEOTIDE SEQUENCE</scope>
    <source>
        <strain evidence="8">ChiBcolR8-3208</strain>
    </source>
</reference>
<keyword evidence="3 6" id="KW-0812">Transmembrane</keyword>
<dbReference type="Pfam" id="PF02687">
    <property type="entry name" value="FtsX"/>
    <property type="match status" value="1"/>
</dbReference>
<organism evidence="8 9">
    <name type="scientific">Candidatus Acutalibacter ornithocaccae</name>
    <dbReference type="NCBI Taxonomy" id="2838416"/>
    <lineage>
        <taxon>Bacteria</taxon>
        <taxon>Bacillati</taxon>
        <taxon>Bacillota</taxon>
        <taxon>Clostridia</taxon>
        <taxon>Eubacteriales</taxon>
        <taxon>Acutalibacteraceae</taxon>
        <taxon>Acutalibacter</taxon>
    </lineage>
</organism>